<comment type="cofactor">
    <cofactor evidence="1">
        <name>Mg(2+)</name>
        <dbReference type="ChEBI" id="CHEBI:18420"/>
    </cofactor>
</comment>
<dbReference type="EMBL" id="SUMG01000005">
    <property type="protein sequence ID" value="NBG88031.1"/>
    <property type="molecule type" value="Genomic_DNA"/>
</dbReference>
<evidence type="ECO:0000256" key="8">
    <source>
        <dbReference type="ARBA" id="ARBA00022842"/>
    </source>
</evidence>
<evidence type="ECO:0000313" key="14">
    <source>
        <dbReference type="EMBL" id="NBG88031.1"/>
    </source>
</evidence>
<dbReference type="PIRSF" id="PIRSF001563">
    <property type="entry name" value="Folylpolyglu_synth"/>
    <property type="match status" value="1"/>
</dbReference>
<evidence type="ECO:0000259" key="12">
    <source>
        <dbReference type="Pfam" id="PF02875"/>
    </source>
</evidence>
<dbReference type="InterPro" id="IPR036565">
    <property type="entry name" value="Mur-like_cat_sf"/>
</dbReference>
<evidence type="ECO:0000256" key="5">
    <source>
        <dbReference type="ARBA" id="ARBA00022723"/>
    </source>
</evidence>
<dbReference type="PROSITE" id="PS01012">
    <property type="entry name" value="FOLYLPOLYGLU_SYNT_2"/>
    <property type="match status" value="1"/>
</dbReference>
<keyword evidence="8" id="KW-0460">Magnesium</keyword>
<dbReference type="EC" id="6.3.2.17" evidence="3"/>
<keyword evidence="7 11" id="KW-0067">ATP-binding</keyword>
<dbReference type="Pfam" id="PF02875">
    <property type="entry name" value="Mur_ligase_C"/>
    <property type="match status" value="1"/>
</dbReference>
<evidence type="ECO:0000256" key="4">
    <source>
        <dbReference type="ARBA" id="ARBA00022598"/>
    </source>
</evidence>
<evidence type="ECO:0000256" key="1">
    <source>
        <dbReference type="ARBA" id="ARBA00001946"/>
    </source>
</evidence>
<dbReference type="RefSeq" id="WP_160720121.1">
    <property type="nucleotide sequence ID" value="NZ_SUMG01000005.1"/>
</dbReference>
<dbReference type="Gene3D" id="3.90.190.20">
    <property type="entry name" value="Mur ligase, C-terminal domain"/>
    <property type="match status" value="1"/>
</dbReference>
<accession>A0AA44BEY7</accession>
<dbReference type="SUPFAM" id="SSF53623">
    <property type="entry name" value="MurD-like peptide ligases, catalytic domain"/>
    <property type="match status" value="1"/>
</dbReference>
<dbReference type="GO" id="GO:0004326">
    <property type="term" value="F:tetrahydrofolylpolyglutamate synthase activity"/>
    <property type="evidence" value="ECO:0007669"/>
    <property type="project" value="UniProtKB-EC"/>
</dbReference>
<evidence type="ECO:0000256" key="2">
    <source>
        <dbReference type="ARBA" id="ARBA00008276"/>
    </source>
</evidence>
<evidence type="ECO:0000256" key="10">
    <source>
        <dbReference type="ARBA" id="ARBA00047493"/>
    </source>
</evidence>
<dbReference type="GO" id="GO:0008841">
    <property type="term" value="F:dihydrofolate synthase activity"/>
    <property type="evidence" value="ECO:0007669"/>
    <property type="project" value="TreeGrafter"/>
</dbReference>
<comment type="similarity">
    <text evidence="2 11">Belongs to the folylpolyglutamate synthase family.</text>
</comment>
<evidence type="ECO:0000256" key="7">
    <source>
        <dbReference type="ARBA" id="ARBA00022840"/>
    </source>
</evidence>
<evidence type="ECO:0000256" key="11">
    <source>
        <dbReference type="PIRNR" id="PIRNR001563"/>
    </source>
</evidence>
<keyword evidence="6 11" id="KW-0547">Nucleotide-binding</keyword>
<dbReference type="InterPro" id="IPR036615">
    <property type="entry name" value="Mur_ligase_C_dom_sf"/>
</dbReference>
<reference evidence="14 15" key="1">
    <citation type="submission" date="2019-04" db="EMBL/GenBank/DDBJ databases">
        <title>Isachenkonia alkalipeptolytica gen. nov. sp. nov. a new anaerobic, alkiliphilic organothrophic bacterium capable to reduce synthesized ferrihydrite isolated from a soda lake.</title>
        <authorList>
            <person name="Toshchakov S.V."/>
            <person name="Zavarzina D.G."/>
            <person name="Zhilina T.N."/>
            <person name="Kostrikina N.A."/>
            <person name="Kublanov I.V."/>
        </authorList>
    </citation>
    <scope>NUCLEOTIDE SEQUENCE [LARGE SCALE GENOMIC DNA]</scope>
    <source>
        <strain evidence="14 15">Z-1701</strain>
    </source>
</reference>
<dbReference type="InterPro" id="IPR001645">
    <property type="entry name" value="Folylpolyglutamate_synth"/>
</dbReference>
<keyword evidence="4 11" id="KW-0436">Ligase</keyword>
<feature type="domain" description="Mur ligase central" evidence="13">
    <location>
        <begin position="44"/>
        <end position="272"/>
    </location>
</feature>
<dbReference type="Pfam" id="PF08245">
    <property type="entry name" value="Mur_ligase_M"/>
    <property type="match status" value="1"/>
</dbReference>
<gene>
    <name evidence="14" type="ORF">ISALK_05905</name>
</gene>
<dbReference type="Proteomes" id="UP000449710">
    <property type="component" value="Unassembled WGS sequence"/>
</dbReference>
<dbReference type="GO" id="GO:0005524">
    <property type="term" value="F:ATP binding"/>
    <property type="evidence" value="ECO:0007669"/>
    <property type="project" value="UniProtKB-KW"/>
</dbReference>
<dbReference type="GO" id="GO:0005737">
    <property type="term" value="C:cytoplasm"/>
    <property type="evidence" value="ECO:0007669"/>
    <property type="project" value="TreeGrafter"/>
</dbReference>
<keyword evidence="5" id="KW-0479">Metal-binding</keyword>
<dbReference type="InterPro" id="IPR018109">
    <property type="entry name" value="Folylpolyglutamate_synth_CS"/>
</dbReference>
<dbReference type="GO" id="GO:0046872">
    <property type="term" value="F:metal ion binding"/>
    <property type="evidence" value="ECO:0007669"/>
    <property type="project" value="UniProtKB-KW"/>
</dbReference>
<dbReference type="SUPFAM" id="SSF53244">
    <property type="entry name" value="MurD-like peptide ligases, peptide-binding domain"/>
    <property type="match status" value="1"/>
</dbReference>
<evidence type="ECO:0000256" key="3">
    <source>
        <dbReference type="ARBA" id="ARBA00013025"/>
    </source>
</evidence>
<evidence type="ECO:0000256" key="9">
    <source>
        <dbReference type="ARBA" id="ARBA00030592"/>
    </source>
</evidence>
<dbReference type="InterPro" id="IPR004101">
    <property type="entry name" value="Mur_ligase_C"/>
</dbReference>
<feature type="domain" description="Mur ligase C-terminal" evidence="12">
    <location>
        <begin position="300"/>
        <end position="419"/>
    </location>
</feature>
<dbReference type="InterPro" id="IPR013221">
    <property type="entry name" value="Mur_ligase_cen"/>
</dbReference>
<keyword evidence="15" id="KW-1185">Reference proteome</keyword>
<evidence type="ECO:0000256" key="6">
    <source>
        <dbReference type="ARBA" id="ARBA00022741"/>
    </source>
</evidence>
<comment type="caution">
    <text evidence="14">The sequence shown here is derived from an EMBL/GenBank/DDBJ whole genome shotgun (WGS) entry which is preliminary data.</text>
</comment>
<evidence type="ECO:0000313" key="15">
    <source>
        <dbReference type="Proteomes" id="UP000449710"/>
    </source>
</evidence>
<dbReference type="FunFam" id="3.40.1190.10:FF:000011">
    <property type="entry name" value="Folylpolyglutamate synthase/dihydrofolate synthase"/>
    <property type="match status" value="1"/>
</dbReference>
<dbReference type="PANTHER" id="PTHR11136:SF0">
    <property type="entry name" value="DIHYDROFOLATE SYNTHETASE-RELATED"/>
    <property type="match status" value="1"/>
</dbReference>
<evidence type="ECO:0000259" key="13">
    <source>
        <dbReference type="Pfam" id="PF08245"/>
    </source>
</evidence>
<organism evidence="14 15">
    <name type="scientific">Isachenkonia alkalipeptolytica</name>
    <dbReference type="NCBI Taxonomy" id="2565777"/>
    <lineage>
        <taxon>Bacteria</taxon>
        <taxon>Bacillati</taxon>
        <taxon>Bacillota</taxon>
        <taxon>Clostridia</taxon>
        <taxon>Eubacteriales</taxon>
        <taxon>Clostridiaceae</taxon>
        <taxon>Isachenkonia</taxon>
    </lineage>
</organism>
<dbReference type="NCBIfam" id="TIGR01499">
    <property type="entry name" value="folC"/>
    <property type="match status" value="1"/>
</dbReference>
<dbReference type="AlphaFoldDB" id="A0AA44BEY7"/>
<proteinExistence type="inferred from homology"/>
<comment type="catalytic activity">
    <reaction evidence="10">
        <text>(6S)-5,6,7,8-tetrahydrofolyl-(gamma-L-Glu)(n) + L-glutamate + ATP = (6S)-5,6,7,8-tetrahydrofolyl-(gamma-L-Glu)(n+1) + ADP + phosphate + H(+)</text>
        <dbReference type="Rhea" id="RHEA:10580"/>
        <dbReference type="Rhea" id="RHEA-COMP:14738"/>
        <dbReference type="Rhea" id="RHEA-COMP:14740"/>
        <dbReference type="ChEBI" id="CHEBI:15378"/>
        <dbReference type="ChEBI" id="CHEBI:29985"/>
        <dbReference type="ChEBI" id="CHEBI:30616"/>
        <dbReference type="ChEBI" id="CHEBI:43474"/>
        <dbReference type="ChEBI" id="CHEBI:141005"/>
        <dbReference type="ChEBI" id="CHEBI:456216"/>
        <dbReference type="EC" id="6.3.2.17"/>
    </reaction>
</comment>
<dbReference type="PANTHER" id="PTHR11136">
    <property type="entry name" value="FOLYLPOLYGLUTAMATE SYNTHASE-RELATED"/>
    <property type="match status" value="1"/>
</dbReference>
<dbReference type="Gene3D" id="3.40.1190.10">
    <property type="entry name" value="Mur-like, catalytic domain"/>
    <property type="match status" value="1"/>
</dbReference>
<name>A0AA44BEY7_9CLOT</name>
<protein>
    <recommendedName>
        <fullName evidence="3">tetrahydrofolate synthase</fullName>
        <ecNumber evidence="3">6.3.2.17</ecNumber>
    </recommendedName>
    <alternativeName>
        <fullName evidence="9">Tetrahydrofolylpolyglutamate synthase</fullName>
    </alternativeName>
</protein>
<sequence>MKTPKIHPLIARAKEYGSIPGLDTVKALLEELDNPQEKLQIIHVAGTNGKGSIASFLEGMLMENHYQVGLFTSPYFHDPREMIRFNRELIPQKDFEKILETLAIAVEKMLIKGKSHPTEFEIYVALAFYYFSRISTDLLILEAGLGGREDATNVIDNPILSVITQIGLDHTELLGNTLEEIAYHKGGIIKTRVPVVLFPQEPRARRVLESIARKSNSPLYSFEPNQVTIHSSSLEEQCFSVDFTSFPGGCSRTKIRLPGKHQVFNGATALLALYVLQKQGLFPMTFDSIAQGLFAVQWPGRFEVLGREPLTIVDGAHNLAAAKALTGTLDQHCRQYSITLILGMLEDKDVEGFLSEIIPYVDRVILTKPLNPRAMPPQQLKEQLQGYAVDTFLEPSISKASFKALSITDPSGMILGVGSLYMIGEARKVFLKYFRAHQPSPKQS</sequence>